<evidence type="ECO:0000313" key="2">
    <source>
        <dbReference type="Proteomes" id="UP000019146"/>
    </source>
</evidence>
<dbReference type="EMBL" id="CP012748">
    <property type="protein sequence ID" value="ALL71394.1"/>
    <property type="molecule type" value="Genomic_DNA"/>
</dbReference>
<protein>
    <submittedName>
        <fullName evidence="1">Uncharacterized protein</fullName>
    </submittedName>
</protein>
<dbReference type="AlphaFoldDB" id="A0A0P0RQS2"/>
<proteinExistence type="predicted"/>
<geneLocation type="plasmid" evidence="2"/>
<dbReference type="Proteomes" id="UP000019146">
    <property type="component" value="Plasmid unnamed"/>
</dbReference>
<organism evidence="1 2">
    <name type="scientific">Paraburkholderia caribensis MBA4</name>
    <dbReference type="NCBI Taxonomy" id="1323664"/>
    <lineage>
        <taxon>Bacteria</taxon>
        <taxon>Pseudomonadati</taxon>
        <taxon>Pseudomonadota</taxon>
        <taxon>Betaproteobacteria</taxon>
        <taxon>Burkholderiales</taxon>
        <taxon>Burkholderiaceae</taxon>
        <taxon>Paraburkholderia</taxon>
    </lineage>
</organism>
<accession>A0A0P0RQS2</accession>
<dbReference type="KEGG" id="bcai:K788_00009480"/>
<evidence type="ECO:0000313" key="1">
    <source>
        <dbReference type="EMBL" id="ALL71394.1"/>
    </source>
</evidence>
<gene>
    <name evidence="1" type="ORF">K788_00009480</name>
</gene>
<reference evidence="1 2" key="1">
    <citation type="journal article" date="2014" name="Genome Announc.">
        <title>Draft Genome Sequence of the Haloacid-Degrading Burkholderia caribensis Strain MBA4.</title>
        <authorList>
            <person name="Pan Y."/>
            <person name="Kong K.F."/>
            <person name="Tsang J.S."/>
        </authorList>
    </citation>
    <scope>NUCLEOTIDE SEQUENCE [LARGE SCALE GENOMIC DNA]</scope>
    <source>
        <strain evidence="1 2">MBA4</strain>
        <plasmid evidence="2">Plasmid</plasmid>
    </source>
</reference>
<keyword evidence="1" id="KW-0614">Plasmid</keyword>
<sequence>MQRIAAAIVSVFGMHQSTRYTDNSTGAFREKGP</sequence>
<name>A0A0P0RQS2_9BURK</name>